<proteinExistence type="predicted"/>
<feature type="compositionally biased region" description="Low complexity" evidence="1">
    <location>
        <begin position="1"/>
        <end position="20"/>
    </location>
</feature>
<evidence type="ECO:0000259" key="2">
    <source>
        <dbReference type="SMART" id="SM00256"/>
    </source>
</evidence>
<dbReference type="InterPro" id="IPR036047">
    <property type="entry name" value="F-box-like_dom_sf"/>
</dbReference>
<protein>
    <recommendedName>
        <fullName evidence="2">F-box domain-containing protein</fullName>
    </recommendedName>
</protein>
<dbReference type="Proteomes" id="UP000682877">
    <property type="component" value="Chromosome 6"/>
</dbReference>
<dbReference type="AlphaFoldDB" id="A0A8S2AW98"/>
<dbReference type="Gene3D" id="3.80.10.10">
    <property type="entry name" value="Ribonuclease Inhibitor"/>
    <property type="match status" value="2"/>
</dbReference>
<organism evidence="3 4">
    <name type="scientific">Arabidopsis arenosa</name>
    <name type="common">Sand rock-cress</name>
    <name type="synonym">Cardaminopsis arenosa</name>
    <dbReference type="NCBI Taxonomy" id="38785"/>
    <lineage>
        <taxon>Eukaryota</taxon>
        <taxon>Viridiplantae</taxon>
        <taxon>Streptophyta</taxon>
        <taxon>Embryophyta</taxon>
        <taxon>Tracheophyta</taxon>
        <taxon>Spermatophyta</taxon>
        <taxon>Magnoliopsida</taxon>
        <taxon>eudicotyledons</taxon>
        <taxon>Gunneridae</taxon>
        <taxon>Pentapetalae</taxon>
        <taxon>rosids</taxon>
        <taxon>malvids</taxon>
        <taxon>Brassicales</taxon>
        <taxon>Brassicaceae</taxon>
        <taxon>Camelineae</taxon>
        <taxon>Arabidopsis</taxon>
    </lineage>
</organism>
<keyword evidence="4" id="KW-1185">Reference proteome</keyword>
<accession>A0A8S2AW98</accession>
<dbReference type="PANTHER" id="PTHR38926">
    <property type="entry name" value="F-BOX DOMAIN CONTAINING PROTEIN, EXPRESSED"/>
    <property type="match status" value="1"/>
</dbReference>
<evidence type="ECO:0000313" key="4">
    <source>
        <dbReference type="Proteomes" id="UP000682877"/>
    </source>
</evidence>
<gene>
    <name evidence="3" type="ORF">AARE701A_LOCUS17007</name>
</gene>
<feature type="region of interest" description="Disordered" evidence="1">
    <location>
        <begin position="1"/>
        <end position="24"/>
    </location>
</feature>
<sequence length="553" mass="61411">MLPSDSSSSENPNPSPLGLSYSPDFSQSEMDSIISSLLTFPDSSSLSISSSFDRVLDTLLSSGDDTVQDQVIDRTLERFSLLLESTKRRSRKRATLHNSISWFLPSDLTIKVFSMLDTKSLMQVSACCTMLNKCAMDPLCYSHIDLTTAFQHADDRVLRTLISRSGKQLRSLKLGRRDAPVYVPSLFTNSCLAPLQFTGNLLRSLHIYYIGFMYIDSLLAPLSACSNLTDLKIVGVVLGHRCNDSPLETLILRNCFSLQESEVLKFLNSLIAGNFISIQYIDVSSSKGLACDGERRTSKPNLPLEKLKEERSDVTFVAEFPSETKSKNPNPSPLGLSDSSDFSQSQMDSIISSLLTFPDSPSLSISSSFDRVLDTLLSSGDDTVQDQVIDRTLERFSLLLESTKRRSRKRATLHNSISWFLPSDLTTKVFSMLDTKSLMQVSACCTMLNKCAMDPLCYSHIDLTTSFKHADDRVLHTLINRSGKQLRSLKLGRRDAPGYVPSLFTNSCLAPLQFTGNLLRSLHIYYIGFMYIDSLLAPLSACSNLTDLKIVGV</sequence>
<reference evidence="3" key="1">
    <citation type="submission" date="2021-01" db="EMBL/GenBank/DDBJ databases">
        <authorList>
            <person name="Bezrukov I."/>
        </authorList>
    </citation>
    <scope>NUCLEOTIDE SEQUENCE</scope>
</reference>
<feature type="domain" description="F-box" evidence="2">
    <location>
        <begin position="421"/>
        <end position="461"/>
    </location>
</feature>
<evidence type="ECO:0000256" key="1">
    <source>
        <dbReference type="SAM" id="MobiDB-lite"/>
    </source>
</evidence>
<dbReference type="SUPFAM" id="SSF81383">
    <property type="entry name" value="F-box domain"/>
    <property type="match status" value="2"/>
</dbReference>
<dbReference type="InterPro" id="IPR001810">
    <property type="entry name" value="F-box_dom"/>
</dbReference>
<dbReference type="InterPro" id="IPR032675">
    <property type="entry name" value="LRR_dom_sf"/>
</dbReference>
<dbReference type="SMART" id="SM00256">
    <property type="entry name" value="FBOX"/>
    <property type="match status" value="2"/>
</dbReference>
<dbReference type="PANTHER" id="PTHR38926:SF2">
    <property type="entry name" value="F-BOX_LRR-REPEAT PROTEIN 21-RELATED"/>
    <property type="match status" value="1"/>
</dbReference>
<dbReference type="Pfam" id="PF12937">
    <property type="entry name" value="F-box-like"/>
    <property type="match status" value="2"/>
</dbReference>
<name>A0A8S2AW98_ARAAE</name>
<feature type="region of interest" description="Disordered" evidence="1">
    <location>
        <begin position="318"/>
        <end position="343"/>
    </location>
</feature>
<feature type="domain" description="F-box" evidence="2">
    <location>
        <begin position="104"/>
        <end position="144"/>
    </location>
</feature>
<evidence type="ECO:0000313" key="3">
    <source>
        <dbReference type="EMBL" id="CAE6139699.1"/>
    </source>
</evidence>
<dbReference type="EMBL" id="LR999456">
    <property type="protein sequence ID" value="CAE6139699.1"/>
    <property type="molecule type" value="Genomic_DNA"/>
</dbReference>